<evidence type="ECO:0000256" key="2">
    <source>
        <dbReference type="ARBA" id="ARBA00022670"/>
    </source>
</evidence>
<dbReference type="Pfam" id="PF13365">
    <property type="entry name" value="Trypsin_2"/>
    <property type="match status" value="1"/>
</dbReference>
<evidence type="ECO:0000256" key="1">
    <source>
        <dbReference type="ARBA" id="ARBA00008764"/>
    </source>
</evidence>
<evidence type="ECO:0000256" key="4">
    <source>
        <dbReference type="ARBA" id="ARBA00022801"/>
    </source>
</evidence>
<protein>
    <recommendedName>
        <fullName evidence="6">Serine protease</fullName>
        <ecNumber evidence="6">3.4.21.-</ecNumber>
    </recommendedName>
</protein>
<keyword evidence="4 6" id="KW-0378">Hydrolase</keyword>
<name>A0A433NQS9_CHLFR</name>
<comment type="similarity">
    <text evidence="1 6">Belongs to the peptidase S1B family.</text>
</comment>
<sequence>MKIIAISEFRILSLTVLVQALFVCFGSFNVTASEIKDCQENKILSELCTDSIKNNILLGRRNGSINDLKEEPRVEDALAGGGDEIPEDDVNKLLAEVRKQEPVAQLFEFMGSAKILSEAEYQKLDRARQKRLSQMSITDFERASKKEDADRDLDDTMTLVSADGRIYQERVGVIQNLPERINTTSVEQVEIPAKKSKPTGFVNFKDRLSLKSIFAGIPNITLDFLTVNKKGVADSFQIAEIWGGSDGRQLRTSANWAWRAVGVSLRLPDDLDFSICSGSMIAPRVVLTSAHCVSPDGKSLRSRRAAPAARGESYTGNKFPFGTRFVEWYVWPSKWKGQDTARYDYAMLILRDINWSPGWVFVGTKSNIAYASHNTAGYPSNNNNCQDAPPSANGKCDGFMYRQYERIRTAGYGYFFHEFDTNDGQSGSPIYEYQEPTFRKVFGVNEGSVGRYNTATRINKSSFGLICKVLNGDFKYEINGETRTAKSSFFSNPKCD</sequence>
<dbReference type="PANTHER" id="PTHR15462:SF8">
    <property type="entry name" value="SERINE PROTEASE"/>
    <property type="match status" value="1"/>
</dbReference>
<evidence type="ECO:0000256" key="3">
    <source>
        <dbReference type="ARBA" id="ARBA00022729"/>
    </source>
</evidence>
<evidence type="ECO:0000313" key="8">
    <source>
        <dbReference type="Proteomes" id="UP000268857"/>
    </source>
</evidence>
<keyword evidence="8" id="KW-1185">Reference proteome</keyword>
<proteinExistence type="inferred from homology"/>
<evidence type="ECO:0000256" key="5">
    <source>
        <dbReference type="ARBA" id="ARBA00022825"/>
    </source>
</evidence>
<evidence type="ECO:0000256" key="6">
    <source>
        <dbReference type="RuleBase" id="RU004296"/>
    </source>
</evidence>
<dbReference type="GO" id="GO:0008236">
    <property type="term" value="F:serine-type peptidase activity"/>
    <property type="evidence" value="ECO:0007669"/>
    <property type="project" value="UniProtKB-KW"/>
</dbReference>
<dbReference type="AlphaFoldDB" id="A0A433NQS9"/>
<dbReference type="PRINTS" id="PR00839">
    <property type="entry name" value="V8PROTEASE"/>
</dbReference>
<dbReference type="InterPro" id="IPR009003">
    <property type="entry name" value="Peptidase_S1_PA"/>
</dbReference>
<dbReference type="InterPro" id="IPR000126">
    <property type="entry name" value="V8_ser_AS"/>
</dbReference>
<dbReference type="SUPFAM" id="SSF50494">
    <property type="entry name" value="Trypsin-like serine proteases"/>
    <property type="match status" value="1"/>
</dbReference>
<keyword evidence="2 6" id="KW-0645">Protease</keyword>
<gene>
    <name evidence="7" type="ORF">PCC6912_09920</name>
</gene>
<reference evidence="7 8" key="1">
    <citation type="journal article" date="2019" name="Genome Biol. Evol.">
        <title>Day and night: Metabolic profiles and evolutionary relationships of six axenic non-marine cyanobacteria.</title>
        <authorList>
            <person name="Will S.E."/>
            <person name="Henke P."/>
            <person name="Boedeker C."/>
            <person name="Huang S."/>
            <person name="Brinkmann H."/>
            <person name="Rohde M."/>
            <person name="Jarek M."/>
            <person name="Friedl T."/>
            <person name="Seufert S."/>
            <person name="Schumacher M."/>
            <person name="Overmann J."/>
            <person name="Neumann-Schaal M."/>
            <person name="Petersen J."/>
        </authorList>
    </citation>
    <scope>NUCLEOTIDE SEQUENCE [LARGE SCALE GENOMIC DNA]</scope>
    <source>
        <strain evidence="7 8">PCC 6912</strain>
    </source>
</reference>
<dbReference type="Proteomes" id="UP000268857">
    <property type="component" value="Unassembled WGS sequence"/>
</dbReference>
<dbReference type="OrthoDB" id="513782at2"/>
<accession>A0A433NQS9</accession>
<dbReference type="STRING" id="211165.GCA_000317285_04619"/>
<organism evidence="7 8">
    <name type="scientific">Chlorogloeopsis fritschii PCC 6912</name>
    <dbReference type="NCBI Taxonomy" id="211165"/>
    <lineage>
        <taxon>Bacteria</taxon>
        <taxon>Bacillati</taxon>
        <taxon>Cyanobacteriota</taxon>
        <taxon>Cyanophyceae</taxon>
        <taxon>Nostocales</taxon>
        <taxon>Chlorogloeopsidaceae</taxon>
        <taxon>Chlorogloeopsis</taxon>
    </lineage>
</organism>
<dbReference type="PANTHER" id="PTHR15462">
    <property type="entry name" value="SERINE PROTEASE"/>
    <property type="match status" value="1"/>
</dbReference>
<dbReference type="Gene3D" id="2.40.10.10">
    <property type="entry name" value="Trypsin-like serine proteases"/>
    <property type="match status" value="2"/>
</dbReference>
<keyword evidence="3" id="KW-0732">Signal</keyword>
<keyword evidence="5 6" id="KW-0720">Serine protease</keyword>
<dbReference type="EC" id="3.4.21.-" evidence="6"/>
<dbReference type="EMBL" id="RSCJ01000002">
    <property type="protein sequence ID" value="RUR86167.1"/>
    <property type="molecule type" value="Genomic_DNA"/>
</dbReference>
<dbReference type="PROSITE" id="PS00673">
    <property type="entry name" value="V8_SER"/>
    <property type="match status" value="1"/>
</dbReference>
<dbReference type="InterPro" id="IPR050966">
    <property type="entry name" value="Glutamyl_endopeptidase"/>
</dbReference>
<dbReference type="GO" id="GO:0006508">
    <property type="term" value="P:proteolysis"/>
    <property type="evidence" value="ECO:0007669"/>
    <property type="project" value="UniProtKB-KW"/>
</dbReference>
<dbReference type="InterPro" id="IPR008256">
    <property type="entry name" value="Peptidase_S1B"/>
</dbReference>
<comment type="caution">
    <text evidence="7">The sequence shown here is derived from an EMBL/GenBank/DDBJ whole genome shotgun (WGS) entry which is preliminary data.</text>
</comment>
<dbReference type="InterPro" id="IPR043504">
    <property type="entry name" value="Peptidase_S1_PA_chymotrypsin"/>
</dbReference>
<evidence type="ECO:0000313" key="7">
    <source>
        <dbReference type="EMBL" id="RUR86167.1"/>
    </source>
</evidence>